<feature type="transmembrane region" description="Helical" evidence="1">
    <location>
        <begin position="12"/>
        <end position="36"/>
    </location>
</feature>
<evidence type="ECO:0000313" key="3">
    <source>
        <dbReference type="Proteomes" id="UP000445144"/>
    </source>
</evidence>
<keyword evidence="1" id="KW-1133">Transmembrane helix</keyword>
<dbReference type="NCBIfam" id="TIGR03781">
    <property type="entry name" value="Bac_Flav_CT_K"/>
    <property type="match status" value="1"/>
</dbReference>
<evidence type="ECO:0008006" key="4">
    <source>
        <dbReference type="Google" id="ProtNLM"/>
    </source>
</evidence>
<dbReference type="RefSeq" id="WP_162033709.1">
    <property type="nucleotide sequence ID" value="NZ_CACVBR010000036.1"/>
</dbReference>
<keyword evidence="1" id="KW-0472">Membrane</keyword>
<organism evidence="2 3">
    <name type="scientific">Chryseobacterium potabilaquae</name>
    <dbReference type="NCBI Taxonomy" id="2675057"/>
    <lineage>
        <taxon>Bacteria</taxon>
        <taxon>Pseudomonadati</taxon>
        <taxon>Bacteroidota</taxon>
        <taxon>Flavobacteriia</taxon>
        <taxon>Flavobacteriales</taxon>
        <taxon>Weeksellaceae</taxon>
        <taxon>Chryseobacterium group</taxon>
        <taxon>Chryseobacterium</taxon>
    </lineage>
</organism>
<dbReference type="EMBL" id="CACVBR010000036">
    <property type="protein sequence ID" value="CAA7196995.1"/>
    <property type="molecule type" value="Genomic_DNA"/>
</dbReference>
<keyword evidence="1" id="KW-0812">Transmembrane</keyword>
<gene>
    <name evidence="2" type="ORF">CHRY9293_03053</name>
</gene>
<reference evidence="2 3" key="1">
    <citation type="submission" date="2020-01" db="EMBL/GenBank/DDBJ databases">
        <authorList>
            <person name="Rodrigo-Torres L."/>
            <person name="Arahal R. D."/>
            <person name="Lucena T."/>
        </authorList>
    </citation>
    <scope>NUCLEOTIDE SEQUENCE [LARGE SCALE GENOMIC DNA]</scope>
    <source>
        <strain evidence="2 3">CECT 9293</strain>
    </source>
</reference>
<protein>
    <recommendedName>
        <fullName evidence="4">Bacteroides conjugative transposon TraK protein</fullName>
    </recommendedName>
</protein>
<evidence type="ECO:0000256" key="1">
    <source>
        <dbReference type="SAM" id="Phobius"/>
    </source>
</evidence>
<accession>A0A6N4X7L3</accession>
<keyword evidence="3" id="KW-1185">Reference proteome</keyword>
<dbReference type="Proteomes" id="UP000445144">
    <property type="component" value="Unassembled WGS sequence"/>
</dbReference>
<dbReference type="AlphaFoldDB" id="A0A6N4X7L3"/>
<proteinExistence type="predicted"/>
<name>A0A6N4X7L3_9FLAO</name>
<dbReference type="InterPro" id="IPR022276">
    <property type="entry name" value="Conjug_transposon_TraK"/>
</dbReference>
<sequence length="205" mass="23891">MLVKNIEQKIKVNKAISIASILFAIFIVIVGFYFAYKLVQDSRKSLYIIDNGVPVLVKQTDELLNRPVEYKSQVELYHRLFFTLAPDDKYIKENVEKSLYLIDDSGKKEYANLREKGFYNQLISSNSMVTTQSDSIKIDLERKKFVYFGKEIINRKSSVLIRKLITEGYFEDIIRSPHNPHGVLLKNWRIIDNSEISSESKYSSF</sequence>
<evidence type="ECO:0000313" key="2">
    <source>
        <dbReference type="EMBL" id="CAA7196995.1"/>
    </source>
</evidence>